<comment type="subcellular location">
    <subcellularLocation>
        <location evidence="7">Cell membrane</location>
        <topology evidence="7">Multi-pass membrane protein</topology>
    </subcellularLocation>
</comment>
<dbReference type="AlphaFoldDB" id="A0A6J4M0T7"/>
<protein>
    <recommendedName>
        <fullName evidence="7">Cell division protein CrgA</fullName>
    </recommendedName>
</protein>
<keyword evidence="6 7" id="KW-0131">Cell cycle</keyword>
<evidence type="ECO:0000256" key="5">
    <source>
        <dbReference type="ARBA" id="ARBA00023136"/>
    </source>
</evidence>
<evidence type="ECO:0000256" key="8">
    <source>
        <dbReference type="SAM" id="MobiDB-lite"/>
    </source>
</evidence>
<keyword evidence="1 7" id="KW-1003">Cell membrane</keyword>
<sequence length="84" mass="9239">MPESKDRNKDVAASTRPSQKPVRVGGPRWAAPGMLFCWLVGLAWVSVYYVAGTQIPGMRALEDWNIAIGMGLIALGFVFATKWE</sequence>
<keyword evidence="3 7" id="KW-0812">Transmembrane</keyword>
<feature type="region of interest" description="Disordered" evidence="8">
    <location>
        <begin position="1"/>
        <end position="26"/>
    </location>
</feature>
<evidence type="ECO:0000256" key="6">
    <source>
        <dbReference type="ARBA" id="ARBA00023306"/>
    </source>
</evidence>
<feature type="compositionally biased region" description="Basic and acidic residues" evidence="8">
    <location>
        <begin position="1"/>
        <end position="10"/>
    </location>
</feature>
<evidence type="ECO:0000256" key="1">
    <source>
        <dbReference type="ARBA" id="ARBA00022475"/>
    </source>
</evidence>
<feature type="transmembrane region" description="Helical" evidence="7">
    <location>
        <begin position="29"/>
        <end position="51"/>
    </location>
</feature>
<comment type="function">
    <text evidence="7">Involved in cell division.</text>
</comment>
<evidence type="ECO:0000313" key="9">
    <source>
        <dbReference type="EMBL" id="CAA9347306.1"/>
    </source>
</evidence>
<accession>A0A6J4M0T7</accession>
<evidence type="ECO:0000256" key="4">
    <source>
        <dbReference type="ARBA" id="ARBA00022989"/>
    </source>
</evidence>
<keyword evidence="5 7" id="KW-0472">Membrane</keyword>
<dbReference type="GO" id="GO:0005886">
    <property type="term" value="C:plasma membrane"/>
    <property type="evidence" value="ECO:0007669"/>
    <property type="project" value="UniProtKB-SubCell"/>
</dbReference>
<dbReference type="HAMAP" id="MF_00631">
    <property type="entry name" value="CrgA"/>
    <property type="match status" value="1"/>
</dbReference>
<gene>
    <name evidence="7" type="primary">crgA</name>
    <name evidence="9" type="ORF">AVDCRST_MAG46-2357</name>
</gene>
<dbReference type="GO" id="GO:0051301">
    <property type="term" value="P:cell division"/>
    <property type="evidence" value="ECO:0007669"/>
    <property type="project" value="UniProtKB-UniRule"/>
</dbReference>
<reference evidence="9" key="1">
    <citation type="submission" date="2020-02" db="EMBL/GenBank/DDBJ databases">
        <authorList>
            <person name="Meier V. D."/>
        </authorList>
    </citation>
    <scope>NUCLEOTIDE SEQUENCE</scope>
    <source>
        <strain evidence="9">AVDCRST_MAG46</strain>
    </source>
</reference>
<dbReference type="Pfam" id="PF06781">
    <property type="entry name" value="CrgA"/>
    <property type="match status" value="1"/>
</dbReference>
<feature type="transmembrane region" description="Helical" evidence="7">
    <location>
        <begin position="63"/>
        <end position="81"/>
    </location>
</feature>
<evidence type="ECO:0000256" key="3">
    <source>
        <dbReference type="ARBA" id="ARBA00022692"/>
    </source>
</evidence>
<keyword evidence="4 7" id="KW-1133">Transmembrane helix</keyword>
<name>A0A6J4M0T7_9ACTN</name>
<proteinExistence type="inferred from homology"/>
<evidence type="ECO:0000256" key="7">
    <source>
        <dbReference type="HAMAP-Rule" id="MF_00631"/>
    </source>
</evidence>
<keyword evidence="2 7" id="KW-0132">Cell division</keyword>
<comment type="similarity">
    <text evidence="7">Belongs to the CrgA family.</text>
</comment>
<dbReference type="EMBL" id="CADCUD010000161">
    <property type="protein sequence ID" value="CAA9347306.1"/>
    <property type="molecule type" value="Genomic_DNA"/>
</dbReference>
<dbReference type="InterPro" id="IPR009619">
    <property type="entry name" value="CrgA"/>
</dbReference>
<organism evidence="9">
    <name type="scientific">uncultured Nocardioidaceae bacterium</name>
    <dbReference type="NCBI Taxonomy" id="253824"/>
    <lineage>
        <taxon>Bacteria</taxon>
        <taxon>Bacillati</taxon>
        <taxon>Actinomycetota</taxon>
        <taxon>Actinomycetes</taxon>
        <taxon>Propionibacteriales</taxon>
        <taxon>Nocardioidaceae</taxon>
        <taxon>environmental samples</taxon>
    </lineage>
</organism>
<evidence type="ECO:0000256" key="2">
    <source>
        <dbReference type="ARBA" id="ARBA00022618"/>
    </source>
</evidence>